<dbReference type="EMBL" id="QNQU01000006">
    <property type="protein sequence ID" value="RBQ08798.1"/>
    <property type="molecule type" value="Genomic_DNA"/>
</dbReference>
<keyword evidence="2" id="KW-1185">Reference proteome</keyword>
<dbReference type="AlphaFoldDB" id="A0A366L4I4"/>
<comment type="caution">
    <text evidence="1">The sequence shown here is derived from an EMBL/GenBank/DDBJ whole genome shotgun (WGS) entry which is preliminary data.</text>
</comment>
<evidence type="ECO:0000313" key="2">
    <source>
        <dbReference type="Proteomes" id="UP000252081"/>
    </source>
</evidence>
<gene>
    <name evidence="1" type="ORF">DRW42_08820</name>
</gene>
<sequence length="72" mass="8652">MVIAKQYGFTFKTVAGCMVSDWLRDSVEINNRITENILAEQYGNEWKFRFYHDVDNLYAKQLRFVSKFSRFD</sequence>
<name>A0A366L4I4_9SPHI</name>
<accession>A0A366L4I4</accession>
<organism evidence="1 2">
    <name type="scientific">Pedobacter miscanthi</name>
    <dbReference type="NCBI Taxonomy" id="2259170"/>
    <lineage>
        <taxon>Bacteria</taxon>
        <taxon>Pseudomonadati</taxon>
        <taxon>Bacteroidota</taxon>
        <taxon>Sphingobacteriia</taxon>
        <taxon>Sphingobacteriales</taxon>
        <taxon>Sphingobacteriaceae</taxon>
        <taxon>Pedobacter</taxon>
    </lineage>
</organism>
<protein>
    <submittedName>
        <fullName evidence="1">Uncharacterized protein</fullName>
    </submittedName>
</protein>
<proteinExistence type="predicted"/>
<reference evidence="1 2" key="1">
    <citation type="submission" date="2018-07" db="EMBL/GenBank/DDBJ databases">
        <title>A draft genome of a endophytic bacteria, a new species of Pedobacter.</title>
        <authorList>
            <person name="Zhang Z.D."/>
            <person name="Chen Z.J."/>
        </authorList>
    </citation>
    <scope>NUCLEOTIDE SEQUENCE [LARGE SCALE GENOMIC DNA]</scope>
    <source>
        <strain evidence="1 2">RS10</strain>
    </source>
</reference>
<dbReference type="Proteomes" id="UP000252081">
    <property type="component" value="Unassembled WGS sequence"/>
</dbReference>
<evidence type="ECO:0000313" key="1">
    <source>
        <dbReference type="EMBL" id="RBQ08798.1"/>
    </source>
</evidence>
<dbReference type="RefSeq" id="WP_113948468.1">
    <property type="nucleotide sequence ID" value="NZ_QNQU01000006.1"/>
</dbReference>